<proteinExistence type="predicted"/>
<accession>A0A2K0TNL7</accession>
<dbReference type="AlphaFoldDB" id="A0A2K0TNL7"/>
<evidence type="ECO:0000256" key="1">
    <source>
        <dbReference type="SAM" id="MobiDB-lite"/>
    </source>
</evidence>
<protein>
    <submittedName>
        <fullName evidence="3">Uncharacterized protein</fullName>
    </submittedName>
</protein>
<keyword evidence="2" id="KW-0732">Signal</keyword>
<gene>
    <name evidence="3" type="ORF">THARTR1_10627</name>
</gene>
<dbReference type="OrthoDB" id="3924764at2759"/>
<dbReference type="EMBL" id="MTYI01000264">
    <property type="protein sequence ID" value="PNP47122.1"/>
    <property type="molecule type" value="Genomic_DNA"/>
</dbReference>
<feature type="compositionally biased region" description="Polar residues" evidence="1">
    <location>
        <begin position="73"/>
        <end position="86"/>
    </location>
</feature>
<evidence type="ECO:0000313" key="4">
    <source>
        <dbReference type="Proteomes" id="UP000236290"/>
    </source>
</evidence>
<organism evidence="3 4">
    <name type="scientific">Trichoderma harzianum</name>
    <name type="common">Hypocrea lixii</name>
    <dbReference type="NCBI Taxonomy" id="5544"/>
    <lineage>
        <taxon>Eukaryota</taxon>
        <taxon>Fungi</taxon>
        <taxon>Dikarya</taxon>
        <taxon>Ascomycota</taxon>
        <taxon>Pezizomycotina</taxon>
        <taxon>Sordariomycetes</taxon>
        <taxon>Hypocreomycetidae</taxon>
        <taxon>Hypocreales</taxon>
        <taxon>Hypocreaceae</taxon>
        <taxon>Trichoderma</taxon>
    </lineage>
</organism>
<name>A0A2K0TNL7_TRIHA</name>
<feature type="region of interest" description="Disordered" evidence="1">
    <location>
        <begin position="54"/>
        <end position="161"/>
    </location>
</feature>
<comment type="caution">
    <text evidence="3">The sequence shown here is derived from an EMBL/GenBank/DDBJ whole genome shotgun (WGS) entry which is preliminary data.</text>
</comment>
<evidence type="ECO:0000256" key="2">
    <source>
        <dbReference type="SAM" id="SignalP"/>
    </source>
</evidence>
<evidence type="ECO:0000313" key="3">
    <source>
        <dbReference type="EMBL" id="PNP47122.1"/>
    </source>
</evidence>
<feature type="compositionally biased region" description="Polar residues" evidence="1">
    <location>
        <begin position="54"/>
        <end position="66"/>
    </location>
</feature>
<reference evidence="3 4" key="1">
    <citation type="submission" date="2017-02" db="EMBL/GenBank/DDBJ databases">
        <title>Genomes of Trichoderma spp. with biocontrol activity.</title>
        <authorList>
            <person name="Gardiner D."/>
            <person name="Kazan K."/>
            <person name="Vos C."/>
            <person name="Harvey P."/>
        </authorList>
    </citation>
    <scope>NUCLEOTIDE SEQUENCE [LARGE SCALE GENOMIC DNA]</scope>
    <source>
        <strain evidence="3 4">Tr1</strain>
    </source>
</reference>
<sequence>MAVRRMVFAVALAGGAAALAISKPTKPTSTTCGIICISALLRSLCRPGSYASSLPASRLGESNSAESGCVTPTVESPSSVTPASETPDSETPDSEAPDSETPDSEAPDSETPDSESPISGDPIPAEPVTEVEDVPQVGMELGSTPENPLPWIPDENDDIWW</sequence>
<feature type="chain" id="PRO_5014395652" evidence="2">
    <location>
        <begin position="19"/>
        <end position="161"/>
    </location>
</feature>
<feature type="compositionally biased region" description="Acidic residues" evidence="1">
    <location>
        <begin position="87"/>
        <end position="113"/>
    </location>
</feature>
<dbReference type="Proteomes" id="UP000236290">
    <property type="component" value="Unassembled WGS sequence"/>
</dbReference>
<feature type="signal peptide" evidence="2">
    <location>
        <begin position="1"/>
        <end position="18"/>
    </location>
</feature>